<evidence type="ECO:0000313" key="2">
    <source>
        <dbReference type="Proteomes" id="UP000001312"/>
    </source>
</evidence>
<organism evidence="1 2">
    <name type="scientific">Sclerotinia sclerotiorum (strain ATCC 18683 / 1980 / Ss-1)</name>
    <name type="common">White mold</name>
    <name type="synonym">Whetzelinia sclerotiorum</name>
    <dbReference type="NCBI Taxonomy" id="665079"/>
    <lineage>
        <taxon>Eukaryota</taxon>
        <taxon>Fungi</taxon>
        <taxon>Dikarya</taxon>
        <taxon>Ascomycota</taxon>
        <taxon>Pezizomycotina</taxon>
        <taxon>Leotiomycetes</taxon>
        <taxon>Helotiales</taxon>
        <taxon>Sclerotiniaceae</taxon>
        <taxon>Sclerotinia</taxon>
    </lineage>
</organism>
<proteinExistence type="predicted"/>
<accession>A7EE81</accession>
<dbReference type="KEGG" id="ssl:SS1G_03621"/>
<reference evidence="2" key="1">
    <citation type="journal article" date="2011" name="PLoS Genet.">
        <title>Genomic analysis of the necrotrophic fungal pathogens Sclerotinia sclerotiorum and Botrytis cinerea.</title>
        <authorList>
            <person name="Amselem J."/>
            <person name="Cuomo C.A."/>
            <person name="van Kan J.A."/>
            <person name="Viaud M."/>
            <person name="Benito E.P."/>
            <person name="Couloux A."/>
            <person name="Coutinho P.M."/>
            <person name="de Vries R.P."/>
            <person name="Dyer P.S."/>
            <person name="Fillinger S."/>
            <person name="Fournier E."/>
            <person name="Gout L."/>
            <person name="Hahn M."/>
            <person name="Kohn L."/>
            <person name="Lapalu N."/>
            <person name="Plummer K.M."/>
            <person name="Pradier J.M."/>
            <person name="Quevillon E."/>
            <person name="Sharon A."/>
            <person name="Simon A."/>
            <person name="ten Have A."/>
            <person name="Tudzynski B."/>
            <person name="Tudzynski P."/>
            <person name="Wincker P."/>
            <person name="Andrew M."/>
            <person name="Anthouard V."/>
            <person name="Beever R.E."/>
            <person name="Beffa R."/>
            <person name="Benoit I."/>
            <person name="Bouzid O."/>
            <person name="Brault B."/>
            <person name="Chen Z."/>
            <person name="Choquer M."/>
            <person name="Collemare J."/>
            <person name="Cotton P."/>
            <person name="Danchin E.G."/>
            <person name="Da Silva C."/>
            <person name="Gautier A."/>
            <person name="Giraud C."/>
            <person name="Giraud T."/>
            <person name="Gonzalez C."/>
            <person name="Grossetete S."/>
            <person name="Guldener U."/>
            <person name="Henrissat B."/>
            <person name="Howlett B.J."/>
            <person name="Kodira C."/>
            <person name="Kretschmer M."/>
            <person name="Lappartient A."/>
            <person name="Leroch M."/>
            <person name="Levis C."/>
            <person name="Mauceli E."/>
            <person name="Neuveglise C."/>
            <person name="Oeser B."/>
            <person name="Pearson M."/>
            <person name="Poulain J."/>
            <person name="Poussereau N."/>
            <person name="Quesneville H."/>
            <person name="Rascle C."/>
            <person name="Schumacher J."/>
            <person name="Segurens B."/>
            <person name="Sexton A."/>
            <person name="Silva E."/>
            <person name="Sirven C."/>
            <person name="Soanes D.M."/>
            <person name="Talbot N.J."/>
            <person name="Templeton M."/>
            <person name="Yandava C."/>
            <person name="Yarden O."/>
            <person name="Zeng Q."/>
            <person name="Rollins J.A."/>
            <person name="Lebrun M.H."/>
            <person name="Dickman M."/>
        </authorList>
    </citation>
    <scope>NUCLEOTIDE SEQUENCE [LARGE SCALE GENOMIC DNA]</scope>
    <source>
        <strain evidence="2">ATCC 18683 / 1980 / Ss-1</strain>
    </source>
</reference>
<dbReference type="RefSeq" id="XP_001595532.1">
    <property type="nucleotide sequence ID" value="XM_001595482.1"/>
</dbReference>
<gene>
    <name evidence="1" type="ORF">SS1G_03621</name>
</gene>
<name>A7EE81_SCLS1</name>
<dbReference type="InParanoid" id="A7EE81"/>
<keyword evidence="2" id="KW-1185">Reference proteome</keyword>
<protein>
    <submittedName>
        <fullName evidence="1">Uncharacterized protein</fullName>
    </submittedName>
</protein>
<dbReference type="HOGENOM" id="CLU_3392536_0_0_1"/>
<evidence type="ECO:0000313" key="1">
    <source>
        <dbReference type="EMBL" id="EDO01147.1"/>
    </source>
</evidence>
<dbReference type="EMBL" id="CH476624">
    <property type="protein sequence ID" value="EDO01147.1"/>
    <property type="molecule type" value="Genomic_DNA"/>
</dbReference>
<dbReference type="Proteomes" id="UP000001312">
    <property type="component" value="Unassembled WGS sequence"/>
</dbReference>
<dbReference type="GeneID" id="5491886"/>
<dbReference type="AlphaFoldDB" id="A7EE81"/>
<sequence length="32" mass="3360">MFGAGSGTMKFVTINATEKSVDGTLRVPEIAM</sequence>